<dbReference type="Proteomes" id="UP000265566">
    <property type="component" value="Chromosome 3"/>
</dbReference>
<gene>
    <name evidence="1" type="ORF">MtrunA17_Chr3g0140941</name>
</gene>
<protein>
    <submittedName>
        <fullName evidence="1">Uncharacterized protein</fullName>
    </submittedName>
</protein>
<organism evidence="1 2">
    <name type="scientific">Medicago truncatula</name>
    <name type="common">Barrel medic</name>
    <name type="synonym">Medicago tribuloides</name>
    <dbReference type="NCBI Taxonomy" id="3880"/>
    <lineage>
        <taxon>Eukaryota</taxon>
        <taxon>Viridiplantae</taxon>
        <taxon>Streptophyta</taxon>
        <taxon>Embryophyta</taxon>
        <taxon>Tracheophyta</taxon>
        <taxon>Spermatophyta</taxon>
        <taxon>Magnoliopsida</taxon>
        <taxon>eudicotyledons</taxon>
        <taxon>Gunneridae</taxon>
        <taxon>Pentapetalae</taxon>
        <taxon>rosids</taxon>
        <taxon>fabids</taxon>
        <taxon>Fabales</taxon>
        <taxon>Fabaceae</taxon>
        <taxon>Papilionoideae</taxon>
        <taxon>50 kb inversion clade</taxon>
        <taxon>NPAAA clade</taxon>
        <taxon>Hologalegina</taxon>
        <taxon>IRL clade</taxon>
        <taxon>Trifolieae</taxon>
        <taxon>Medicago</taxon>
    </lineage>
</organism>
<name>A0A396J2J6_MEDTR</name>
<dbReference type="Gramene" id="rna19579">
    <property type="protein sequence ID" value="RHN70943.1"/>
    <property type="gene ID" value="gene19579"/>
</dbReference>
<dbReference type="EMBL" id="PSQE01000003">
    <property type="protein sequence ID" value="RHN70943.1"/>
    <property type="molecule type" value="Genomic_DNA"/>
</dbReference>
<dbReference type="AlphaFoldDB" id="A0A396J2J6"/>
<comment type="caution">
    <text evidence="1">The sequence shown here is derived from an EMBL/GenBank/DDBJ whole genome shotgun (WGS) entry which is preliminary data.</text>
</comment>
<sequence>MKKGLGPTIVTCHKWNQMLKFRVYKLEYQCYLNHHFIEQFVETKIYKRIKSWQKTKTIDRENKNTM</sequence>
<accession>A0A396J2J6</accession>
<evidence type="ECO:0000313" key="1">
    <source>
        <dbReference type="EMBL" id="RHN70943.1"/>
    </source>
</evidence>
<evidence type="ECO:0000313" key="2">
    <source>
        <dbReference type="Proteomes" id="UP000265566"/>
    </source>
</evidence>
<proteinExistence type="predicted"/>
<reference evidence="2" key="1">
    <citation type="journal article" date="2018" name="Nat. Plants">
        <title>Whole-genome landscape of Medicago truncatula symbiotic genes.</title>
        <authorList>
            <person name="Pecrix Y."/>
            <person name="Staton S.E."/>
            <person name="Sallet E."/>
            <person name="Lelandais-Briere C."/>
            <person name="Moreau S."/>
            <person name="Carrere S."/>
            <person name="Blein T."/>
            <person name="Jardinaud M.F."/>
            <person name="Latrasse D."/>
            <person name="Zouine M."/>
            <person name="Zahm M."/>
            <person name="Kreplak J."/>
            <person name="Mayjonade B."/>
            <person name="Satge C."/>
            <person name="Perez M."/>
            <person name="Cauet S."/>
            <person name="Marande W."/>
            <person name="Chantry-Darmon C."/>
            <person name="Lopez-Roques C."/>
            <person name="Bouchez O."/>
            <person name="Berard A."/>
            <person name="Debelle F."/>
            <person name="Munos S."/>
            <person name="Bendahmane A."/>
            <person name="Berges H."/>
            <person name="Niebel A."/>
            <person name="Buitink J."/>
            <person name="Frugier F."/>
            <person name="Benhamed M."/>
            <person name="Crespi M."/>
            <person name="Gouzy J."/>
            <person name="Gamas P."/>
        </authorList>
    </citation>
    <scope>NUCLEOTIDE SEQUENCE [LARGE SCALE GENOMIC DNA]</scope>
    <source>
        <strain evidence="2">cv. Jemalong A17</strain>
    </source>
</reference>